<gene>
    <name evidence="2" type="ORF">EIB73_13455</name>
</gene>
<evidence type="ECO:0000259" key="1">
    <source>
        <dbReference type="Pfam" id="PF18925"/>
    </source>
</evidence>
<dbReference type="RefSeq" id="WP_125025751.1">
    <property type="nucleotide sequence ID" value="NZ_CP034159.1"/>
</dbReference>
<dbReference type="InterPro" id="IPR043732">
    <property type="entry name" value="DUF5675"/>
</dbReference>
<feature type="domain" description="DUF5675" evidence="1">
    <location>
        <begin position="5"/>
        <end position="115"/>
    </location>
</feature>
<dbReference type="KEGG" id="ccas:EIB73_13455"/>
<dbReference type="Proteomes" id="UP000270185">
    <property type="component" value="Chromosome"/>
</dbReference>
<dbReference type="EMBL" id="CP034159">
    <property type="protein sequence ID" value="AZI34115.1"/>
    <property type="molecule type" value="Genomic_DNA"/>
</dbReference>
<evidence type="ECO:0000313" key="2">
    <source>
        <dbReference type="EMBL" id="AZI34115.1"/>
    </source>
</evidence>
<dbReference type="Pfam" id="PF18925">
    <property type="entry name" value="DUF5675"/>
    <property type="match status" value="1"/>
</dbReference>
<evidence type="ECO:0000313" key="3">
    <source>
        <dbReference type="Proteomes" id="UP000270185"/>
    </source>
</evidence>
<dbReference type="AlphaFoldDB" id="A0A3G8XKS0"/>
<accession>A0A3G8XKS0</accession>
<dbReference type="OrthoDB" id="707810at2"/>
<protein>
    <recommendedName>
        <fullName evidence="1">DUF5675 domain-containing protein</fullName>
    </recommendedName>
</protein>
<reference evidence="3" key="1">
    <citation type="submission" date="2018-11" db="EMBL/GenBank/DDBJ databases">
        <title>Proposal to divide the Flavobacteriaceae and reorganize its genera based on Amino Acid Identity values calculated from whole genome sequences.</title>
        <authorList>
            <person name="Nicholson A.C."/>
            <person name="Gulvik C.A."/>
            <person name="Whitney A.M."/>
            <person name="Humrighouse B.W."/>
            <person name="Bell M."/>
            <person name="Holmes B."/>
            <person name="Steigerwalt A.G."/>
            <person name="Villarma A."/>
            <person name="Sheth M."/>
            <person name="Batra D."/>
            <person name="Pryor J."/>
            <person name="Bernardet J.-F."/>
            <person name="Hugo C."/>
            <person name="Kampfer P."/>
            <person name="Newman J.D."/>
            <person name="McQuiston J.R."/>
        </authorList>
    </citation>
    <scope>NUCLEOTIDE SEQUENCE [LARGE SCALE GENOMIC DNA]</scope>
    <source>
        <strain evidence="3">G0081</strain>
    </source>
</reference>
<keyword evidence="3" id="KW-1185">Reference proteome</keyword>
<sequence length="134" mass="15155">MDLHLIRTPYQKGVNGVLLFEGMEVCKTIELPWLGNAPRISCIPEGTYLLRKRCSLKFKWHFEVVAVPGRKDILIHPANHAALELKGCIAPVLQHTGEGKGSSSRIALERLKDRLYPLLDQGYEIRLIIKNKLS</sequence>
<name>A0A3G8XKS0_9FLAO</name>
<organism evidence="2 3">
    <name type="scientific">Kaistella carnis</name>
    <dbReference type="NCBI Taxonomy" id="1241979"/>
    <lineage>
        <taxon>Bacteria</taxon>
        <taxon>Pseudomonadati</taxon>
        <taxon>Bacteroidota</taxon>
        <taxon>Flavobacteriia</taxon>
        <taxon>Flavobacteriales</taxon>
        <taxon>Weeksellaceae</taxon>
        <taxon>Chryseobacterium group</taxon>
        <taxon>Kaistella</taxon>
    </lineage>
</organism>
<proteinExistence type="predicted"/>